<keyword evidence="3" id="KW-1185">Reference proteome</keyword>
<proteinExistence type="predicted"/>
<dbReference type="Pfam" id="PF07591">
    <property type="entry name" value="PT-HINT"/>
    <property type="match status" value="1"/>
</dbReference>
<dbReference type="SMART" id="SM00306">
    <property type="entry name" value="HintN"/>
    <property type="match status" value="1"/>
</dbReference>
<dbReference type="Pfam" id="PF01833">
    <property type="entry name" value="TIG"/>
    <property type="match status" value="1"/>
</dbReference>
<evidence type="ECO:0000313" key="2">
    <source>
        <dbReference type="EMBL" id="BAC88152.1"/>
    </source>
</evidence>
<accession>Q7NP47</accession>
<dbReference type="OrthoDB" id="603864at2"/>
<dbReference type="CDD" id="cd00081">
    <property type="entry name" value="Hint"/>
    <property type="match status" value="1"/>
</dbReference>
<dbReference type="InterPro" id="IPR003587">
    <property type="entry name" value="Hint_dom_N"/>
</dbReference>
<dbReference type="KEGG" id="gvi:gll0211"/>
<dbReference type="InParanoid" id="Q7NP47"/>
<name>Q7NP47_GLOVI</name>
<dbReference type="AlphaFoldDB" id="Q7NP47"/>
<evidence type="ECO:0000259" key="1">
    <source>
        <dbReference type="SMART" id="SM00306"/>
    </source>
</evidence>
<dbReference type="RefSeq" id="WP_011140215.1">
    <property type="nucleotide sequence ID" value="NC_005125.1"/>
</dbReference>
<dbReference type="EMBL" id="BA000045">
    <property type="protein sequence ID" value="BAC88152.1"/>
    <property type="molecule type" value="Genomic_DNA"/>
</dbReference>
<reference evidence="2 3" key="1">
    <citation type="journal article" date="2003" name="DNA Res.">
        <title>Complete genome structure of Gloeobacter violaceus PCC 7421, a cyanobacterium that lacks thylakoids.</title>
        <authorList>
            <person name="Nakamura Y."/>
            <person name="Kaneko T."/>
            <person name="Sato S."/>
            <person name="Mimuro M."/>
            <person name="Miyashita H."/>
            <person name="Tsuchiya T."/>
            <person name="Sasamoto S."/>
            <person name="Watanabe A."/>
            <person name="Kawashima K."/>
            <person name="Kishida Y."/>
            <person name="Kiyokawa C."/>
            <person name="Kohara M."/>
            <person name="Matsumoto M."/>
            <person name="Matsuno A."/>
            <person name="Nakazaki N."/>
            <person name="Shimpo S."/>
            <person name="Takeuchi C."/>
            <person name="Yamada M."/>
            <person name="Tabata S."/>
        </authorList>
    </citation>
    <scope>NUCLEOTIDE SEQUENCE [LARGE SCALE GENOMIC DNA]</scope>
    <source>
        <strain evidence="3">ATCC 29082 / PCC 7421</strain>
    </source>
</reference>
<dbReference type="Gene3D" id="2.60.40.10">
    <property type="entry name" value="Immunoglobulins"/>
    <property type="match status" value="1"/>
</dbReference>
<dbReference type="InterPro" id="IPR002909">
    <property type="entry name" value="IPT_dom"/>
</dbReference>
<dbReference type="EnsemblBacteria" id="BAC88152">
    <property type="protein sequence ID" value="BAC88152"/>
    <property type="gene ID" value="BAC88152"/>
</dbReference>
<dbReference type="InterPro" id="IPR014756">
    <property type="entry name" value="Ig_E-set"/>
</dbReference>
<dbReference type="eggNOG" id="COG1372">
    <property type="taxonomic scope" value="Bacteria"/>
</dbReference>
<dbReference type="Proteomes" id="UP000000557">
    <property type="component" value="Chromosome"/>
</dbReference>
<dbReference type="InterPro" id="IPR030934">
    <property type="entry name" value="Intein_C"/>
</dbReference>
<dbReference type="InterPro" id="IPR013783">
    <property type="entry name" value="Ig-like_fold"/>
</dbReference>
<reference evidence="2 3" key="2">
    <citation type="journal article" date="2003" name="DNA Res.">
        <title>Complete genome structure of Gloeobacter violaceus PCC 7421, a cyanobacterium that lacks thylakoids (supplement).</title>
        <authorList>
            <person name="Nakamura Y."/>
            <person name="Kaneko T."/>
            <person name="Sato S."/>
            <person name="Mimuro M."/>
            <person name="Miyashita H."/>
            <person name="Tsuchiya T."/>
            <person name="Sasamoto S."/>
            <person name="Watanabe A."/>
            <person name="Kawashima K."/>
            <person name="Kishida Y."/>
            <person name="Kiyokawa C."/>
            <person name="Kohara M."/>
            <person name="Matsumoto M."/>
            <person name="Matsuno A."/>
            <person name="Nakazaki N."/>
            <person name="Shimpo S."/>
            <person name="Takeuchi C."/>
            <person name="Yamada M."/>
            <person name="Tabata S."/>
        </authorList>
    </citation>
    <scope>NUCLEOTIDE SEQUENCE [LARGE SCALE GENOMIC DNA]</scope>
    <source>
        <strain evidence="3">ATCC 29082 / PCC 7421</strain>
    </source>
</reference>
<evidence type="ECO:0000313" key="3">
    <source>
        <dbReference type="Proteomes" id="UP000000557"/>
    </source>
</evidence>
<dbReference type="PATRIC" id="fig|251221.4.peg.213"/>
<dbReference type="GO" id="GO:0016539">
    <property type="term" value="P:intein-mediated protein splicing"/>
    <property type="evidence" value="ECO:0007669"/>
    <property type="project" value="InterPro"/>
</dbReference>
<dbReference type="InterPro" id="IPR006141">
    <property type="entry name" value="Intein_N"/>
</dbReference>
<gene>
    <name evidence="2" type="ordered locus">gll0211</name>
</gene>
<dbReference type="NCBIfam" id="TIGR01443">
    <property type="entry name" value="intein_Cterm"/>
    <property type="match status" value="1"/>
</dbReference>
<dbReference type="Gene3D" id="2.170.16.10">
    <property type="entry name" value="Hedgehog/Intein (Hint) domain"/>
    <property type="match status" value="1"/>
</dbReference>
<dbReference type="InterPro" id="IPR036844">
    <property type="entry name" value="Hint_dom_sf"/>
</dbReference>
<sequence>MKATPSINTSGGVVGNPGSGVLSASASDTVLINGTNLNTLNSVTINGIAAYAVAVSATQIQVSLPENASTGPLVVKVAGVNLTASSSFKVNASTAPPSAHLDLVGVLGALQLLADVGGLIPGLNVPSAILGIGVAAALGDAAGALASGLALVPFGGVAKAGVGLLKAGTGLSRGIVAASRACGCFSEGTEVQTEAGAKPIELVEPGEKVLARNEQTGEQSLRRVKSTFQFDDRPVYRLELRETNGQGERDTLTVTGEHPFFLKDKGWTAAERLKSGERVQAADGKWLRVAGLEAQPHRQRTYNLEVEGDHTFFVGHNQAWVHNECPLFKLNTRVVEQLKDKRLGGLAGQLTEERLNRLINEPGARRFLDAGPINVSPFDKPNINVIQEVQGRLLRITVASDKFEIISVGPIRERNIINSIRSGRYVPF</sequence>
<protein>
    <submittedName>
        <fullName evidence="2">Gll0211 protein</fullName>
    </submittedName>
</protein>
<dbReference type="SUPFAM" id="SSF81296">
    <property type="entry name" value="E set domains"/>
    <property type="match status" value="1"/>
</dbReference>
<feature type="domain" description="Hint" evidence="1">
    <location>
        <begin position="182"/>
        <end position="283"/>
    </location>
</feature>
<organism evidence="2 3">
    <name type="scientific">Gloeobacter violaceus (strain ATCC 29082 / PCC 7421)</name>
    <dbReference type="NCBI Taxonomy" id="251221"/>
    <lineage>
        <taxon>Bacteria</taxon>
        <taxon>Bacillati</taxon>
        <taxon>Cyanobacteriota</taxon>
        <taxon>Cyanophyceae</taxon>
        <taxon>Gloeobacterales</taxon>
        <taxon>Gloeobacteraceae</taxon>
        <taxon>Gloeobacter</taxon>
    </lineage>
</organism>
<dbReference type="SUPFAM" id="SSF51294">
    <property type="entry name" value="Hedgehog/intein (Hint) domain"/>
    <property type="match status" value="1"/>
</dbReference>
<dbReference type="HOGENOM" id="CLU_640554_0_0_3"/>
<dbReference type="PROSITE" id="PS50817">
    <property type="entry name" value="INTEIN_N_TER"/>
    <property type="match status" value="1"/>
</dbReference>